<dbReference type="GO" id="GO:0015347">
    <property type="term" value="F:sodium-independent organic anion transmembrane transporter activity"/>
    <property type="evidence" value="ECO:0007669"/>
    <property type="project" value="TreeGrafter"/>
</dbReference>
<feature type="transmembrane region" description="Helical" evidence="3">
    <location>
        <begin position="85"/>
        <end position="108"/>
    </location>
</feature>
<dbReference type="GO" id="GO:0016323">
    <property type="term" value="C:basolateral plasma membrane"/>
    <property type="evidence" value="ECO:0007669"/>
    <property type="project" value="TreeGrafter"/>
</dbReference>
<comment type="caution">
    <text evidence="4">The sequence shown here is derived from an EMBL/GenBank/DDBJ whole genome shotgun (WGS) entry which is preliminary data.</text>
</comment>
<feature type="compositionally biased region" description="Polar residues" evidence="2">
    <location>
        <begin position="290"/>
        <end position="300"/>
    </location>
</feature>
<dbReference type="InterPro" id="IPR004156">
    <property type="entry name" value="OATP"/>
</dbReference>
<dbReference type="Pfam" id="PF03137">
    <property type="entry name" value="OATP"/>
    <property type="match status" value="1"/>
</dbReference>
<dbReference type="Gene3D" id="1.20.1250.20">
    <property type="entry name" value="MFS general substrate transporter like domains"/>
    <property type="match status" value="1"/>
</dbReference>
<sequence length="300" mass="33349">MFKDTKSELLCDSTRILQNLTDQISCAVDSESKFANLITPSISIKKTALGLIGIGMVLQGIGKSPRTTAFLLYVDDNADRRKTGFYGGIAVMFSIFGPALSYGLGGVFSRMYVTLEDVDMNPRDPRWIGAWWLGFLVFGSASFILSTVLLCFPRRLQQSGKEKAKGKKIIRTEEFEGTLKEKIKAGTHLSSVALGAFFGGLVTRKIQMTPRNGYKVLSILFVIHNTLDMEETPIVKKDANNTHETKDNKNTKDNNIYERKAPRLQHPQENSKTPNAKTQSIHPQKEKITGQGTSTHTIET</sequence>
<keyword evidence="5" id="KW-1185">Reference proteome</keyword>
<protein>
    <submittedName>
        <fullName evidence="4">Uncharacterized protein</fullName>
    </submittedName>
</protein>
<keyword evidence="3" id="KW-0472">Membrane</keyword>
<evidence type="ECO:0000256" key="1">
    <source>
        <dbReference type="ARBA" id="ARBA00023157"/>
    </source>
</evidence>
<evidence type="ECO:0000313" key="4">
    <source>
        <dbReference type="EMBL" id="KAK3088252.1"/>
    </source>
</evidence>
<gene>
    <name evidence="4" type="ORF">FSP39_016621</name>
</gene>
<keyword evidence="3" id="KW-1133">Transmembrane helix</keyword>
<evidence type="ECO:0000256" key="2">
    <source>
        <dbReference type="SAM" id="MobiDB-lite"/>
    </source>
</evidence>
<dbReference type="GO" id="GO:0043252">
    <property type="term" value="P:sodium-independent organic anion transport"/>
    <property type="evidence" value="ECO:0007669"/>
    <property type="project" value="TreeGrafter"/>
</dbReference>
<dbReference type="AlphaFoldDB" id="A0AA88XMQ2"/>
<evidence type="ECO:0000313" key="5">
    <source>
        <dbReference type="Proteomes" id="UP001186944"/>
    </source>
</evidence>
<accession>A0AA88XMQ2</accession>
<dbReference type="InterPro" id="IPR036259">
    <property type="entry name" value="MFS_trans_sf"/>
</dbReference>
<reference evidence="4" key="1">
    <citation type="submission" date="2019-08" db="EMBL/GenBank/DDBJ databases">
        <title>The improved chromosome-level genome for the pearl oyster Pinctada fucata martensii using PacBio sequencing and Hi-C.</title>
        <authorList>
            <person name="Zheng Z."/>
        </authorList>
    </citation>
    <scope>NUCLEOTIDE SEQUENCE</scope>
    <source>
        <strain evidence="4">ZZ-2019</strain>
        <tissue evidence="4">Adductor muscle</tissue>
    </source>
</reference>
<dbReference type="PANTHER" id="PTHR11388">
    <property type="entry name" value="ORGANIC ANION TRANSPORTER"/>
    <property type="match status" value="1"/>
</dbReference>
<keyword evidence="1" id="KW-1015">Disulfide bond</keyword>
<keyword evidence="3" id="KW-0812">Transmembrane</keyword>
<feature type="compositionally biased region" description="Polar residues" evidence="2">
    <location>
        <begin position="267"/>
        <end position="282"/>
    </location>
</feature>
<dbReference type="Proteomes" id="UP001186944">
    <property type="component" value="Unassembled WGS sequence"/>
</dbReference>
<dbReference type="SUPFAM" id="SSF103473">
    <property type="entry name" value="MFS general substrate transporter"/>
    <property type="match status" value="1"/>
</dbReference>
<organism evidence="4 5">
    <name type="scientific">Pinctada imbricata</name>
    <name type="common">Atlantic pearl-oyster</name>
    <name type="synonym">Pinctada martensii</name>
    <dbReference type="NCBI Taxonomy" id="66713"/>
    <lineage>
        <taxon>Eukaryota</taxon>
        <taxon>Metazoa</taxon>
        <taxon>Spiralia</taxon>
        <taxon>Lophotrochozoa</taxon>
        <taxon>Mollusca</taxon>
        <taxon>Bivalvia</taxon>
        <taxon>Autobranchia</taxon>
        <taxon>Pteriomorphia</taxon>
        <taxon>Pterioida</taxon>
        <taxon>Pterioidea</taxon>
        <taxon>Pteriidae</taxon>
        <taxon>Pinctada</taxon>
    </lineage>
</organism>
<dbReference type="EMBL" id="VSWD01000011">
    <property type="protein sequence ID" value="KAK3088252.1"/>
    <property type="molecule type" value="Genomic_DNA"/>
</dbReference>
<dbReference type="PANTHER" id="PTHR11388:SF100">
    <property type="entry name" value="SOLUTE CARRIER ORGANIC ANION TRANSPORTER FAMILY MEMBER 4A1"/>
    <property type="match status" value="1"/>
</dbReference>
<proteinExistence type="predicted"/>
<evidence type="ECO:0000256" key="3">
    <source>
        <dbReference type="SAM" id="Phobius"/>
    </source>
</evidence>
<feature type="transmembrane region" description="Helical" evidence="3">
    <location>
        <begin position="128"/>
        <end position="152"/>
    </location>
</feature>
<feature type="region of interest" description="Disordered" evidence="2">
    <location>
        <begin position="234"/>
        <end position="300"/>
    </location>
</feature>
<feature type="compositionally biased region" description="Basic and acidic residues" evidence="2">
    <location>
        <begin position="234"/>
        <end position="261"/>
    </location>
</feature>
<name>A0AA88XMQ2_PINIB</name>